<dbReference type="InterPro" id="IPR004509">
    <property type="entry name" value="Competence_ComEA_HhH"/>
</dbReference>
<dbReference type="NCBIfam" id="TIGR00426">
    <property type="entry name" value="competence protein ComEA helix-hairpin-helix repeat region"/>
    <property type="match status" value="1"/>
</dbReference>
<gene>
    <name evidence="2" type="ORF">H8706_04340</name>
</gene>
<dbReference type="InterPro" id="IPR019554">
    <property type="entry name" value="Soluble_ligand-bd"/>
</dbReference>
<evidence type="ECO:0000313" key="2">
    <source>
        <dbReference type="EMBL" id="MBC8596096.1"/>
    </source>
</evidence>
<reference evidence="2" key="1">
    <citation type="submission" date="2020-08" db="EMBL/GenBank/DDBJ databases">
        <title>Genome public.</title>
        <authorList>
            <person name="Liu C."/>
            <person name="Sun Q."/>
        </authorList>
    </citation>
    <scope>NUCLEOTIDE SEQUENCE</scope>
    <source>
        <strain evidence="2">NSJ-50</strain>
    </source>
</reference>
<keyword evidence="3" id="KW-1185">Reference proteome</keyword>
<dbReference type="EMBL" id="JACRTE010000004">
    <property type="protein sequence ID" value="MBC8596096.1"/>
    <property type="molecule type" value="Genomic_DNA"/>
</dbReference>
<dbReference type="GO" id="GO:0015627">
    <property type="term" value="C:type II protein secretion system complex"/>
    <property type="evidence" value="ECO:0007669"/>
    <property type="project" value="TreeGrafter"/>
</dbReference>
<dbReference type="SUPFAM" id="SSF47781">
    <property type="entry name" value="RuvA domain 2-like"/>
    <property type="match status" value="1"/>
</dbReference>
<evidence type="ECO:0000259" key="1">
    <source>
        <dbReference type="SMART" id="SM00278"/>
    </source>
</evidence>
<dbReference type="GO" id="GO:0003677">
    <property type="term" value="F:DNA binding"/>
    <property type="evidence" value="ECO:0007669"/>
    <property type="project" value="UniProtKB-KW"/>
</dbReference>
<proteinExistence type="predicted"/>
<dbReference type="GO" id="GO:0006281">
    <property type="term" value="P:DNA repair"/>
    <property type="evidence" value="ECO:0007669"/>
    <property type="project" value="InterPro"/>
</dbReference>
<dbReference type="Proteomes" id="UP000647416">
    <property type="component" value="Unassembled WGS sequence"/>
</dbReference>
<dbReference type="Gene3D" id="3.10.560.10">
    <property type="entry name" value="Outer membrane lipoprotein wza domain like"/>
    <property type="match status" value="1"/>
</dbReference>
<comment type="caution">
    <text evidence="2">The sequence shown here is derived from an EMBL/GenBank/DDBJ whole genome shotgun (WGS) entry which is preliminary data.</text>
</comment>
<dbReference type="Pfam" id="PF10531">
    <property type="entry name" value="SLBB"/>
    <property type="match status" value="1"/>
</dbReference>
<accession>A0A926F7E8</accession>
<dbReference type="Gene3D" id="1.10.150.320">
    <property type="entry name" value="Photosystem II 12 kDa extrinsic protein"/>
    <property type="match status" value="1"/>
</dbReference>
<dbReference type="GO" id="GO:0015628">
    <property type="term" value="P:protein secretion by the type II secretion system"/>
    <property type="evidence" value="ECO:0007669"/>
    <property type="project" value="TreeGrafter"/>
</dbReference>
<dbReference type="InterPro" id="IPR051675">
    <property type="entry name" value="Endo/Exo/Phosphatase_dom_1"/>
</dbReference>
<organism evidence="2 3">
    <name type="scientific">Qingrenia yutianensis</name>
    <dbReference type="NCBI Taxonomy" id="2763676"/>
    <lineage>
        <taxon>Bacteria</taxon>
        <taxon>Bacillati</taxon>
        <taxon>Bacillota</taxon>
        <taxon>Clostridia</taxon>
        <taxon>Eubacteriales</taxon>
        <taxon>Oscillospiraceae</taxon>
        <taxon>Qingrenia</taxon>
    </lineage>
</organism>
<dbReference type="SMART" id="SM00278">
    <property type="entry name" value="HhH1"/>
    <property type="match status" value="2"/>
</dbReference>
<keyword evidence="2" id="KW-0238">DNA-binding</keyword>
<dbReference type="Pfam" id="PF12836">
    <property type="entry name" value="HHH_3"/>
    <property type="match status" value="1"/>
</dbReference>
<evidence type="ECO:0000313" key="3">
    <source>
        <dbReference type="Proteomes" id="UP000647416"/>
    </source>
</evidence>
<dbReference type="InterPro" id="IPR010994">
    <property type="entry name" value="RuvA_2-like"/>
</dbReference>
<protein>
    <submittedName>
        <fullName evidence="2">ComEA family DNA-binding protein</fullName>
    </submittedName>
</protein>
<feature type="domain" description="Helix-hairpin-helix DNA-binding motif class 1" evidence="1">
    <location>
        <begin position="130"/>
        <end position="149"/>
    </location>
</feature>
<dbReference type="PANTHER" id="PTHR21180:SF32">
    <property type="entry name" value="ENDONUCLEASE_EXONUCLEASE_PHOSPHATASE FAMILY DOMAIN-CONTAINING PROTEIN 1"/>
    <property type="match status" value="1"/>
</dbReference>
<name>A0A926F7E8_9FIRM</name>
<feature type="domain" description="Helix-hairpin-helix DNA-binding motif class 1" evidence="1">
    <location>
        <begin position="160"/>
        <end position="179"/>
    </location>
</feature>
<dbReference type="PANTHER" id="PTHR21180">
    <property type="entry name" value="ENDONUCLEASE/EXONUCLEASE/PHOSPHATASE FAMILY DOMAIN-CONTAINING PROTEIN 1"/>
    <property type="match status" value="1"/>
</dbReference>
<dbReference type="AlphaFoldDB" id="A0A926F7E8"/>
<sequence length="183" mass="19713">MNKMNKWLKLLLVIVLFIAVGIGGTAVQKFSGRYTDLNRKSKLVSTEINDSATVHVKGAVKNAGTYTLTEGDRVSDAIKSAGGASDGADLDRINLARVIKDGDEIFVPKSGEDFSITPSGAVNINSADVETLKTIPGISDTLAQKIYDYRAQNGNFENLEDIIKVKGIGDKTFAKIKSYITVQ</sequence>
<dbReference type="InterPro" id="IPR003583">
    <property type="entry name" value="Hlx-hairpin-Hlx_DNA-bd_motif"/>
</dbReference>